<protein>
    <submittedName>
        <fullName evidence="2">Uncharacterized protein</fullName>
    </submittedName>
</protein>
<dbReference type="Proteomes" id="UP000709295">
    <property type="component" value="Unassembled WGS sequence"/>
</dbReference>
<comment type="caution">
    <text evidence="2">The sequence shown here is derived from an EMBL/GenBank/DDBJ whole genome shotgun (WGS) entry which is preliminary data.</text>
</comment>
<proteinExistence type="predicted"/>
<dbReference type="AlphaFoldDB" id="A0A8J5IBU2"/>
<evidence type="ECO:0000313" key="2">
    <source>
        <dbReference type="EMBL" id="KAG6942943.1"/>
    </source>
</evidence>
<evidence type="ECO:0000313" key="3">
    <source>
        <dbReference type="Proteomes" id="UP000709295"/>
    </source>
</evidence>
<organism evidence="2 3">
    <name type="scientific">Phytophthora aleatoria</name>
    <dbReference type="NCBI Taxonomy" id="2496075"/>
    <lineage>
        <taxon>Eukaryota</taxon>
        <taxon>Sar</taxon>
        <taxon>Stramenopiles</taxon>
        <taxon>Oomycota</taxon>
        <taxon>Peronosporomycetes</taxon>
        <taxon>Peronosporales</taxon>
        <taxon>Peronosporaceae</taxon>
        <taxon>Phytophthora</taxon>
    </lineage>
</organism>
<gene>
    <name evidence="2" type="ORF">JG688_00017923</name>
</gene>
<reference evidence="2" key="1">
    <citation type="submission" date="2021-01" db="EMBL/GenBank/DDBJ databases">
        <title>Phytophthora aleatoria, a newly-described species from Pinus radiata is distinct from Phytophthora cactorum isolates based on comparative genomics.</title>
        <authorList>
            <person name="Mcdougal R."/>
            <person name="Panda P."/>
            <person name="Williams N."/>
            <person name="Studholme D.J."/>
        </authorList>
    </citation>
    <scope>NUCLEOTIDE SEQUENCE</scope>
    <source>
        <strain evidence="2">NZFS 4037</strain>
    </source>
</reference>
<accession>A0A8J5IBU2</accession>
<name>A0A8J5IBU2_9STRA</name>
<dbReference type="EMBL" id="JAENGY010002891">
    <property type="protein sequence ID" value="KAG6942943.1"/>
    <property type="molecule type" value="Genomic_DNA"/>
</dbReference>
<keyword evidence="3" id="KW-1185">Reference proteome</keyword>
<sequence length="216" mass="24573">MSRRQGFGGTLRAKQEPKETEQPDANGKTERLSLGVLAQLSAEEERTQAREELKQMSLLSPWTSYKAYEPSFTDELNRNIDQDDDDDDKRSAQPLLCVQFPTSSEIAALNGDNHIKIEEDEEQQAVHFRSRPVAAYVIEDAAVVATKREPQEPRVRYIMSTRLGALPPTKRILDEYPIPKEVLDALERHRHFHVDDSSPLTAFEPIRLPPPDAQSR</sequence>
<evidence type="ECO:0000256" key="1">
    <source>
        <dbReference type="SAM" id="MobiDB-lite"/>
    </source>
</evidence>
<feature type="region of interest" description="Disordered" evidence="1">
    <location>
        <begin position="1"/>
        <end position="34"/>
    </location>
</feature>
<feature type="region of interest" description="Disordered" evidence="1">
    <location>
        <begin position="71"/>
        <end position="93"/>
    </location>
</feature>
<feature type="compositionally biased region" description="Basic and acidic residues" evidence="1">
    <location>
        <begin position="13"/>
        <end position="31"/>
    </location>
</feature>